<proteinExistence type="predicted"/>
<name>A0A076ENS4_RHOOP</name>
<dbReference type="eggNOG" id="ENOG5031G80">
    <property type="taxonomic scope" value="Bacteria"/>
</dbReference>
<dbReference type="RefSeq" id="WP_037243107.1">
    <property type="nucleotide sequence ID" value="NZ_CP008947.1"/>
</dbReference>
<gene>
    <name evidence="1" type="ORF">EP51_25030</name>
</gene>
<organism evidence="1 2">
    <name type="scientific">Rhodococcus opacus</name>
    <name type="common">Nocardia opaca</name>
    <dbReference type="NCBI Taxonomy" id="37919"/>
    <lineage>
        <taxon>Bacteria</taxon>
        <taxon>Bacillati</taxon>
        <taxon>Actinomycetota</taxon>
        <taxon>Actinomycetes</taxon>
        <taxon>Mycobacteriales</taxon>
        <taxon>Nocardiaceae</taxon>
        <taxon>Rhodococcus</taxon>
    </lineage>
</organism>
<evidence type="ECO:0000313" key="2">
    <source>
        <dbReference type="Proteomes" id="UP000028488"/>
    </source>
</evidence>
<sequence>MLILVSRLLRRWKMIVLALPLVATVLSRLGNHLERRAGKPTTTSRGLLGISRFARRRAGVDDATRRPAGAHRTAIAQEVVGII</sequence>
<dbReference type="EMBL" id="CP008947">
    <property type="protein sequence ID" value="AII07730.1"/>
    <property type="molecule type" value="Genomic_DNA"/>
</dbReference>
<reference evidence="1 2" key="1">
    <citation type="submission" date="2014-07" db="EMBL/GenBank/DDBJ databases">
        <title>Genome Sequence of Rhodococcus opacus Strain R7, a Biodegrader of Mono- and Polycyclic Aromatic Hydrocarbons.</title>
        <authorList>
            <person name="Di Gennaro P."/>
            <person name="Zampolli J."/>
            <person name="Presti I."/>
            <person name="Cappelletti M."/>
            <person name="D'Ursi P."/>
            <person name="Orro A."/>
            <person name="Mezzelani A."/>
            <person name="Milanesi L."/>
        </authorList>
    </citation>
    <scope>NUCLEOTIDE SEQUENCE [LARGE SCALE GENOMIC DNA]</scope>
    <source>
        <strain evidence="1 2">R7</strain>
    </source>
</reference>
<protein>
    <submittedName>
        <fullName evidence="1">Uncharacterized protein</fullName>
    </submittedName>
</protein>
<accession>A0A076ENS4</accession>
<dbReference type="AlphaFoldDB" id="A0A076ENS4"/>
<evidence type="ECO:0000313" key="1">
    <source>
        <dbReference type="EMBL" id="AII07730.1"/>
    </source>
</evidence>
<dbReference type="Proteomes" id="UP000028488">
    <property type="component" value="Chromosome"/>
</dbReference>